<dbReference type="Gene3D" id="1.25.10.10">
    <property type="entry name" value="Leucine-rich Repeat Variant"/>
    <property type="match status" value="1"/>
</dbReference>
<evidence type="ECO:0000313" key="3">
    <source>
        <dbReference type="EMBL" id="KAK9915287.1"/>
    </source>
</evidence>
<keyword evidence="4" id="KW-1185">Reference proteome</keyword>
<gene>
    <name evidence="3" type="ORF">WJX75_007134</name>
</gene>
<accession>A0ABR2YUG3</accession>
<feature type="repeat" description="HEAT" evidence="2">
    <location>
        <begin position="200"/>
        <end position="238"/>
    </location>
</feature>
<sequence length="633" mass="67689">MSTCTVGLNTADESFPADAIYPMQELNLLVKEDDDEGALQAIATYSCAFRHPARLAYISGMGAAAEKAGFRASFEAFKQAVQVLPNALEPEVRCTFVSQLVPLAAAWDKDGGDEGHAEVVKLMQTALDSLEDDVEEVTSAGQAAVLGIARLLAPGELRVHVLGSLDALGRHQDDEMRCILAELLAALGAELEGIPVEADVLPRLLRLVGDSAYLVRKEVVFGLPRLAPKLSQQQLESQVMPAYRKLTKDRVWLVRAASASALPAIAGFLPAGEARAALIEVWQDLAGDTSKWVINSALTSLGPFLAQLSPESITDELLQRLCKAVEESTAGPDCLIAAAGALPAVAEAVGVHRWAALKPVLAALAASGNREVLHGLTHNLPRLARALGPDRGAFEWLPALEVMQQQGGAEALAGLAPQLAQFAALIPEERRAIVLQPLVAVLRGIASWRVRIELTEQLSELARCSPVQVVAESLVPTAVLLCQDPVAAVRHAAAADKTGTAHEATPALLPAEREPPDEPDQGQVGEVLSSLLRRLKTDLAHSRSFRSRHSFVVVCQHILGMQALELFQQELLPELLKLAQDPVVNVRLALCRLLLEDQGPLLRTLTSSAVSDPAEHIPVSLLAERGMLRDKAA</sequence>
<reference evidence="3 4" key="1">
    <citation type="journal article" date="2024" name="Nat. Commun.">
        <title>Phylogenomics reveals the evolutionary origins of lichenization in chlorophyte algae.</title>
        <authorList>
            <person name="Puginier C."/>
            <person name="Libourel C."/>
            <person name="Otte J."/>
            <person name="Skaloud P."/>
            <person name="Haon M."/>
            <person name="Grisel S."/>
            <person name="Petersen M."/>
            <person name="Berrin J.G."/>
            <person name="Delaux P.M."/>
            <person name="Dal Grande F."/>
            <person name="Keller J."/>
        </authorList>
    </citation>
    <scope>NUCLEOTIDE SEQUENCE [LARGE SCALE GENOMIC DNA]</scope>
    <source>
        <strain evidence="3 4">SAG 216-7</strain>
    </source>
</reference>
<keyword evidence="1" id="KW-0677">Repeat</keyword>
<dbReference type="InterPro" id="IPR021133">
    <property type="entry name" value="HEAT_type_2"/>
</dbReference>
<feature type="repeat" description="HEAT" evidence="2">
    <location>
        <begin position="239"/>
        <end position="276"/>
    </location>
</feature>
<comment type="caution">
    <text evidence="3">The sequence shown here is derived from an EMBL/GenBank/DDBJ whole genome shotgun (WGS) entry which is preliminary data.</text>
</comment>
<dbReference type="PANTHER" id="PTHR10648:SF1">
    <property type="entry name" value="SERINE_THREONINE-PROTEIN PHOSPHATASE 4 REGULATORY SUBUNIT 1"/>
    <property type="match status" value="1"/>
</dbReference>
<organism evidence="3 4">
    <name type="scientific">Coccomyxa subellipsoidea</name>
    <dbReference type="NCBI Taxonomy" id="248742"/>
    <lineage>
        <taxon>Eukaryota</taxon>
        <taxon>Viridiplantae</taxon>
        <taxon>Chlorophyta</taxon>
        <taxon>core chlorophytes</taxon>
        <taxon>Trebouxiophyceae</taxon>
        <taxon>Trebouxiophyceae incertae sedis</taxon>
        <taxon>Coccomyxaceae</taxon>
        <taxon>Coccomyxa</taxon>
    </lineage>
</organism>
<dbReference type="EMBL" id="JALJOT010000005">
    <property type="protein sequence ID" value="KAK9915287.1"/>
    <property type="molecule type" value="Genomic_DNA"/>
</dbReference>
<name>A0ABR2YUG3_9CHLO</name>
<evidence type="ECO:0000256" key="1">
    <source>
        <dbReference type="ARBA" id="ARBA00022737"/>
    </source>
</evidence>
<evidence type="ECO:0000313" key="4">
    <source>
        <dbReference type="Proteomes" id="UP001491310"/>
    </source>
</evidence>
<protein>
    <recommendedName>
        <fullName evidence="5">ARM repeat-containing protein</fullName>
    </recommendedName>
</protein>
<evidence type="ECO:0000256" key="2">
    <source>
        <dbReference type="PROSITE-ProRule" id="PRU00103"/>
    </source>
</evidence>
<proteinExistence type="predicted"/>
<dbReference type="InterPro" id="IPR051023">
    <property type="entry name" value="PP2A_Regulatory_Subunit_A"/>
</dbReference>
<dbReference type="PANTHER" id="PTHR10648">
    <property type="entry name" value="SERINE/THREONINE-PROTEIN PHOSPHATASE PP2A 65 KDA REGULATORY SUBUNIT"/>
    <property type="match status" value="1"/>
</dbReference>
<dbReference type="InterPro" id="IPR016024">
    <property type="entry name" value="ARM-type_fold"/>
</dbReference>
<dbReference type="PROSITE" id="PS50077">
    <property type="entry name" value="HEAT_REPEAT"/>
    <property type="match status" value="2"/>
</dbReference>
<evidence type="ECO:0008006" key="5">
    <source>
        <dbReference type="Google" id="ProtNLM"/>
    </source>
</evidence>
<dbReference type="InterPro" id="IPR011989">
    <property type="entry name" value="ARM-like"/>
</dbReference>
<dbReference type="SUPFAM" id="SSF48371">
    <property type="entry name" value="ARM repeat"/>
    <property type="match status" value="1"/>
</dbReference>
<dbReference type="Proteomes" id="UP001491310">
    <property type="component" value="Unassembled WGS sequence"/>
</dbReference>